<name>A0A375BH00_9BURK</name>
<accession>A0A375BH00</accession>
<dbReference type="Proteomes" id="UP000256297">
    <property type="component" value="Chromosome CBM2589_b"/>
</dbReference>
<comment type="caution">
    <text evidence="1">The sequence shown here is derived from an EMBL/GenBank/DDBJ whole genome shotgun (WGS) entry which is preliminary data.</text>
</comment>
<organism evidence="1">
    <name type="scientific">Cupriavidus taiwanensis</name>
    <dbReference type="NCBI Taxonomy" id="164546"/>
    <lineage>
        <taxon>Bacteria</taxon>
        <taxon>Pseudomonadati</taxon>
        <taxon>Pseudomonadota</taxon>
        <taxon>Betaproteobacteria</taxon>
        <taxon>Burkholderiales</taxon>
        <taxon>Burkholderiaceae</taxon>
        <taxon>Cupriavidus</taxon>
    </lineage>
</organism>
<reference evidence="1" key="1">
    <citation type="submission" date="2018-01" db="EMBL/GenBank/DDBJ databases">
        <authorList>
            <person name="Clerissi C."/>
        </authorList>
    </citation>
    <scope>NUCLEOTIDE SEQUENCE</scope>
    <source>
        <strain evidence="1">Cupriavidus taiwanensis STM 3521</strain>
    </source>
</reference>
<dbReference type="AlphaFoldDB" id="A0A375BH00"/>
<gene>
    <name evidence="1" type="ORF">CBM2589_B120286</name>
</gene>
<protein>
    <submittedName>
        <fullName evidence="1">Uncharacterized protein</fullName>
    </submittedName>
</protein>
<evidence type="ECO:0000313" key="1">
    <source>
        <dbReference type="EMBL" id="SOY44323.1"/>
    </source>
</evidence>
<dbReference type="EMBL" id="OFSP01000004">
    <property type="protein sequence ID" value="SOY44323.1"/>
    <property type="molecule type" value="Genomic_DNA"/>
</dbReference>
<sequence>MLPARLSDALTGFRQPLIAF</sequence>
<proteinExistence type="predicted"/>